<evidence type="ECO:0000313" key="2">
    <source>
        <dbReference type="Proteomes" id="UP001219525"/>
    </source>
</evidence>
<evidence type="ECO:0000313" key="1">
    <source>
        <dbReference type="EMBL" id="KAJ7207147.1"/>
    </source>
</evidence>
<dbReference type="EMBL" id="JARJCW010000037">
    <property type="protein sequence ID" value="KAJ7207147.1"/>
    <property type="molecule type" value="Genomic_DNA"/>
</dbReference>
<dbReference type="GO" id="GO:0006666">
    <property type="term" value="P:3-keto-sphinganine metabolic process"/>
    <property type="evidence" value="ECO:0007669"/>
    <property type="project" value="TreeGrafter"/>
</dbReference>
<dbReference type="PANTHER" id="PTHR43550">
    <property type="entry name" value="3-KETODIHYDROSPHINGOSINE REDUCTASE"/>
    <property type="match status" value="1"/>
</dbReference>
<protein>
    <submittedName>
        <fullName evidence="1">Uncharacterized protein</fullName>
    </submittedName>
</protein>
<reference evidence="1" key="1">
    <citation type="submission" date="2023-03" db="EMBL/GenBank/DDBJ databases">
        <title>Massive genome expansion in bonnet fungi (Mycena s.s.) driven by repeated elements and novel gene families across ecological guilds.</title>
        <authorList>
            <consortium name="Lawrence Berkeley National Laboratory"/>
            <person name="Harder C.B."/>
            <person name="Miyauchi S."/>
            <person name="Viragh M."/>
            <person name="Kuo A."/>
            <person name="Thoen E."/>
            <person name="Andreopoulos B."/>
            <person name="Lu D."/>
            <person name="Skrede I."/>
            <person name="Drula E."/>
            <person name="Henrissat B."/>
            <person name="Morin E."/>
            <person name="Kohler A."/>
            <person name="Barry K."/>
            <person name="LaButti K."/>
            <person name="Morin E."/>
            <person name="Salamov A."/>
            <person name="Lipzen A."/>
            <person name="Mereny Z."/>
            <person name="Hegedus B."/>
            <person name="Baldrian P."/>
            <person name="Stursova M."/>
            <person name="Weitz H."/>
            <person name="Taylor A."/>
            <person name="Grigoriev I.V."/>
            <person name="Nagy L.G."/>
            <person name="Martin F."/>
            <person name="Kauserud H."/>
        </authorList>
    </citation>
    <scope>NUCLEOTIDE SEQUENCE</scope>
    <source>
        <strain evidence="1">9144</strain>
    </source>
</reference>
<dbReference type="GO" id="GO:0005789">
    <property type="term" value="C:endoplasmic reticulum membrane"/>
    <property type="evidence" value="ECO:0007669"/>
    <property type="project" value="TreeGrafter"/>
</dbReference>
<organism evidence="1 2">
    <name type="scientific">Mycena pura</name>
    <dbReference type="NCBI Taxonomy" id="153505"/>
    <lineage>
        <taxon>Eukaryota</taxon>
        <taxon>Fungi</taxon>
        <taxon>Dikarya</taxon>
        <taxon>Basidiomycota</taxon>
        <taxon>Agaricomycotina</taxon>
        <taxon>Agaricomycetes</taxon>
        <taxon>Agaricomycetidae</taxon>
        <taxon>Agaricales</taxon>
        <taxon>Marasmiineae</taxon>
        <taxon>Mycenaceae</taxon>
        <taxon>Mycena</taxon>
    </lineage>
</organism>
<accession>A0AAD6Y9K9</accession>
<gene>
    <name evidence="1" type="ORF">GGX14DRAFT_567712</name>
</gene>
<dbReference type="PANTHER" id="PTHR43550:SF3">
    <property type="entry name" value="3-KETODIHYDROSPHINGOSINE REDUCTASE"/>
    <property type="match status" value="1"/>
</dbReference>
<dbReference type="Proteomes" id="UP001219525">
    <property type="component" value="Unassembled WGS sequence"/>
</dbReference>
<sequence length="100" mass="11131">MLYDIDVHIFFPPTMFSLGYDEENKTKPKITLDIESADEGITTEAAAHALLQGVQNGHAHITADMITTLFRASTRGAAHRHNMFLDPLYDFLAAEWALAP</sequence>
<dbReference type="GO" id="GO:0047560">
    <property type="term" value="F:3-dehydrosphinganine reductase activity"/>
    <property type="evidence" value="ECO:0007669"/>
    <property type="project" value="TreeGrafter"/>
</dbReference>
<keyword evidence="2" id="KW-1185">Reference proteome</keyword>
<name>A0AAD6Y9K9_9AGAR</name>
<proteinExistence type="predicted"/>
<dbReference type="GO" id="GO:0030148">
    <property type="term" value="P:sphingolipid biosynthetic process"/>
    <property type="evidence" value="ECO:0007669"/>
    <property type="project" value="TreeGrafter"/>
</dbReference>
<dbReference type="AlphaFoldDB" id="A0AAD6Y9K9"/>
<comment type="caution">
    <text evidence="1">The sequence shown here is derived from an EMBL/GenBank/DDBJ whole genome shotgun (WGS) entry which is preliminary data.</text>
</comment>